<accession>A0A2P6SH71</accession>
<dbReference type="EMBL" id="PDCK01000039">
    <property type="protein sequence ID" value="PRQ58021.1"/>
    <property type="molecule type" value="Genomic_DNA"/>
</dbReference>
<keyword evidence="1" id="KW-0812">Transmembrane</keyword>
<feature type="transmembrane region" description="Helical" evidence="1">
    <location>
        <begin position="20"/>
        <end position="39"/>
    </location>
</feature>
<evidence type="ECO:0000256" key="1">
    <source>
        <dbReference type="SAM" id="Phobius"/>
    </source>
</evidence>
<dbReference type="Gramene" id="PRQ58021">
    <property type="protein sequence ID" value="PRQ58021"/>
    <property type="gene ID" value="RchiOBHm_Chr1g0354691"/>
</dbReference>
<feature type="transmembrane region" description="Helical" evidence="1">
    <location>
        <begin position="84"/>
        <end position="113"/>
    </location>
</feature>
<evidence type="ECO:0000313" key="3">
    <source>
        <dbReference type="Proteomes" id="UP000238479"/>
    </source>
</evidence>
<comment type="caution">
    <text evidence="2">The sequence shown here is derived from an EMBL/GenBank/DDBJ whole genome shotgun (WGS) entry which is preliminary data.</text>
</comment>
<organism evidence="2 3">
    <name type="scientific">Rosa chinensis</name>
    <name type="common">China rose</name>
    <dbReference type="NCBI Taxonomy" id="74649"/>
    <lineage>
        <taxon>Eukaryota</taxon>
        <taxon>Viridiplantae</taxon>
        <taxon>Streptophyta</taxon>
        <taxon>Embryophyta</taxon>
        <taxon>Tracheophyta</taxon>
        <taxon>Spermatophyta</taxon>
        <taxon>Magnoliopsida</taxon>
        <taxon>eudicotyledons</taxon>
        <taxon>Gunneridae</taxon>
        <taxon>Pentapetalae</taxon>
        <taxon>rosids</taxon>
        <taxon>fabids</taxon>
        <taxon>Rosales</taxon>
        <taxon>Rosaceae</taxon>
        <taxon>Rosoideae</taxon>
        <taxon>Rosoideae incertae sedis</taxon>
        <taxon>Rosa</taxon>
    </lineage>
</organism>
<reference evidence="2 3" key="1">
    <citation type="journal article" date="2018" name="Nat. Genet.">
        <title>The Rosa genome provides new insights in the design of modern roses.</title>
        <authorList>
            <person name="Bendahmane M."/>
        </authorList>
    </citation>
    <scope>NUCLEOTIDE SEQUENCE [LARGE SCALE GENOMIC DNA]</scope>
    <source>
        <strain evidence="3">cv. Old Blush</strain>
    </source>
</reference>
<gene>
    <name evidence="2" type="ORF">RchiOBHm_Chr1g0354691</name>
</gene>
<sequence>MVEVMHAGFERWRRWMSDSSGFTVVCSGSCGCCSFRFGWNLKDDGFFLLFWYGSMWWVQVALMVDGEYSGGHPGGFGQVHGLRLMYVLGLILGLCCWARAGSALLGFVSLGFLI</sequence>
<name>A0A2P6SH71_ROSCH</name>
<dbReference type="AlphaFoldDB" id="A0A2P6SH71"/>
<keyword evidence="3" id="KW-1185">Reference proteome</keyword>
<proteinExistence type="predicted"/>
<dbReference type="Proteomes" id="UP000238479">
    <property type="component" value="Chromosome 1"/>
</dbReference>
<feature type="transmembrane region" description="Helical" evidence="1">
    <location>
        <begin position="46"/>
        <end position="64"/>
    </location>
</feature>
<evidence type="ECO:0008006" key="4">
    <source>
        <dbReference type="Google" id="ProtNLM"/>
    </source>
</evidence>
<keyword evidence="1" id="KW-0472">Membrane</keyword>
<protein>
    <recommendedName>
        <fullName evidence="4">Transmembrane protein</fullName>
    </recommendedName>
</protein>
<keyword evidence="1" id="KW-1133">Transmembrane helix</keyword>
<evidence type="ECO:0000313" key="2">
    <source>
        <dbReference type="EMBL" id="PRQ58021.1"/>
    </source>
</evidence>